<evidence type="ECO:0000313" key="6">
    <source>
        <dbReference type="Proteomes" id="UP000269289"/>
    </source>
</evidence>
<dbReference type="SMART" id="SM00450">
    <property type="entry name" value="RHOD"/>
    <property type="match status" value="1"/>
</dbReference>
<organism evidence="5 6">
    <name type="scientific">Cellulomonas triticagri</name>
    <dbReference type="NCBI Taxonomy" id="2483352"/>
    <lineage>
        <taxon>Bacteria</taxon>
        <taxon>Bacillati</taxon>
        <taxon>Actinomycetota</taxon>
        <taxon>Actinomycetes</taxon>
        <taxon>Micrococcales</taxon>
        <taxon>Cellulomonadaceae</taxon>
        <taxon>Cellulomonas</taxon>
    </lineage>
</organism>
<evidence type="ECO:0000256" key="2">
    <source>
        <dbReference type="ARBA" id="ARBA00022741"/>
    </source>
</evidence>
<dbReference type="InterPro" id="IPR036873">
    <property type="entry name" value="Rhodanese-like_dom_sf"/>
</dbReference>
<keyword evidence="3" id="KW-0067">ATP-binding</keyword>
<dbReference type="GO" id="GO:0004792">
    <property type="term" value="F:thiosulfate-cyanide sulfurtransferase activity"/>
    <property type="evidence" value="ECO:0007669"/>
    <property type="project" value="TreeGrafter"/>
</dbReference>
<reference evidence="5 6" key="1">
    <citation type="submission" date="2018-10" db="EMBL/GenBank/DDBJ databases">
        <title>Isolation, diversity and antifungal activity of actinobacteria from wheat.</title>
        <authorList>
            <person name="Han C."/>
        </authorList>
    </citation>
    <scope>NUCLEOTIDE SEQUENCE [LARGE SCALE GENOMIC DNA]</scope>
    <source>
        <strain evidence="5 6">NEAU-YY56</strain>
    </source>
</reference>
<evidence type="ECO:0000256" key="1">
    <source>
        <dbReference type="ARBA" id="ARBA00022679"/>
    </source>
</evidence>
<evidence type="ECO:0000259" key="4">
    <source>
        <dbReference type="PROSITE" id="PS50206"/>
    </source>
</evidence>
<keyword evidence="5" id="KW-0548">Nucleotidyltransferase</keyword>
<protein>
    <submittedName>
        <fullName evidence="5">Adenylyltransferase/sulfurtransferase MoeZ</fullName>
    </submittedName>
</protein>
<dbReference type="GO" id="GO:0016779">
    <property type="term" value="F:nucleotidyltransferase activity"/>
    <property type="evidence" value="ECO:0007669"/>
    <property type="project" value="UniProtKB-KW"/>
</dbReference>
<name>A0A3M2JDX0_9CELL</name>
<dbReference type="CDD" id="cd00158">
    <property type="entry name" value="RHOD"/>
    <property type="match status" value="1"/>
</dbReference>
<gene>
    <name evidence="5" type="ORF">EBM89_11650</name>
</gene>
<dbReference type="Gene3D" id="3.40.50.720">
    <property type="entry name" value="NAD(P)-binding Rossmann-like Domain"/>
    <property type="match status" value="1"/>
</dbReference>
<dbReference type="SUPFAM" id="SSF69572">
    <property type="entry name" value="Activating enzymes of the ubiquitin-like proteins"/>
    <property type="match status" value="1"/>
</dbReference>
<dbReference type="Proteomes" id="UP000269289">
    <property type="component" value="Unassembled WGS sequence"/>
</dbReference>
<proteinExistence type="predicted"/>
<dbReference type="InterPro" id="IPR001763">
    <property type="entry name" value="Rhodanese-like_dom"/>
</dbReference>
<dbReference type="EMBL" id="RFFI01000059">
    <property type="protein sequence ID" value="RMI09135.1"/>
    <property type="molecule type" value="Genomic_DNA"/>
</dbReference>
<dbReference type="InterPro" id="IPR000594">
    <property type="entry name" value="ThiF_NAD_FAD-bd"/>
</dbReference>
<evidence type="ECO:0000256" key="3">
    <source>
        <dbReference type="ARBA" id="ARBA00022840"/>
    </source>
</evidence>
<dbReference type="OrthoDB" id="9804286at2"/>
<dbReference type="PANTHER" id="PTHR10953:SF102">
    <property type="entry name" value="ADENYLYLTRANSFERASE AND SULFURTRANSFERASE MOCS3"/>
    <property type="match status" value="1"/>
</dbReference>
<dbReference type="GO" id="GO:0008146">
    <property type="term" value="F:sulfotransferase activity"/>
    <property type="evidence" value="ECO:0007669"/>
    <property type="project" value="TreeGrafter"/>
</dbReference>
<keyword evidence="6" id="KW-1185">Reference proteome</keyword>
<dbReference type="PANTHER" id="PTHR10953">
    <property type="entry name" value="UBIQUITIN-ACTIVATING ENZYME E1"/>
    <property type="match status" value="1"/>
</dbReference>
<dbReference type="GO" id="GO:0005524">
    <property type="term" value="F:ATP binding"/>
    <property type="evidence" value="ECO:0007669"/>
    <property type="project" value="UniProtKB-KW"/>
</dbReference>
<dbReference type="RefSeq" id="WP_122149590.1">
    <property type="nucleotide sequence ID" value="NZ_RFFI01000059.1"/>
</dbReference>
<dbReference type="GO" id="GO:0008641">
    <property type="term" value="F:ubiquitin-like modifier activating enzyme activity"/>
    <property type="evidence" value="ECO:0007669"/>
    <property type="project" value="InterPro"/>
</dbReference>
<accession>A0A3M2JDX0</accession>
<dbReference type="CDD" id="cd00757">
    <property type="entry name" value="ThiF_MoeB_HesA_family"/>
    <property type="match status" value="1"/>
</dbReference>
<dbReference type="GO" id="GO:0005829">
    <property type="term" value="C:cytosol"/>
    <property type="evidence" value="ECO:0007669"/>
    <property type="project" value="TreeGrafter"/>
</dbReference>
<dbReference type="AlphaFoldDB" id="A0A3M2JDX0"/>
<dbReference type="InterPro" id="IPR035985">
    <property type="entry name" value="Ubiquitin-activating_enz"/>
</dbReference>
<dbReference type="PROSITE" id="PS50206">
    <property type="entry name" value="RHODANESE_3"/>
    <property type="match status" value="1"/>
</dbReference>
<dbReference type="SUPFAM" id="SSF52821">
    <property type="entry name" value="Rhodanese/Cell cycle control phosphatase"/>
    <property type="match status" value="1"/>
</dbReference>
<sequence>MPLPPLVAPGPPLTADDHARHARQLLVPGLGVDGQRRLRAARVLVVGAGGLGSPVLLYLAAAGVGTLGVVDDDVVEQSNLQRQVLHTTADLGRPKVRSAAESVRAIDPRVTVVEHHERLTAGDAEALVAGYDVVVDGTDNFATRYVVADACTLADRPLVWGAVLRWDGQVSISWSDPPAGAGYPGVHYRDVFPAPPPPGAAPSCAEAGVLGAVCASVGGAMATEVVKLVCGTGEPLLGRVLVLDALGARWREVVVRPTPGRRPVTVLEQPPDACRPDAAAGTPAALAPVDLAARLAARDRGEDDLDLVDLRTAAEREVVRIPGSRAVPLQAFLDGTAYADLDPARPLVLHCQSGRRSAEALAAARARGFDAVHLDGGVLRWLTDVGSATG</sequence>
<evidence type="ECO:0000313" key="5">
    <source>
        <dbReference type="EMBL" id="RMI09135.1"/>
    </source>
</evidence>
<dbReference type="InterPro" id="IPR045886">
    <property type="entry name" value="ThiF/MoeB/HesA"/>
</dbReference>
<dbReference type="Pfam" id="PF00581">
    <property type="entry name" value="Rhodanese"/>
    <property type="match status" value="1"/>
</dbReference>
<comment type="caution">
    <text evidence="5">The sequence shown here is derived from an EMBL/GenBank/DDBJ whole genome shotgun (WGS) entry which is preliminary data.</text>
</comment>
<dbReference type="Gene3D" id="3.40.250.10">
    <property type="entry name" value="Rhodanese-like domain"/>
    <property type="match status" value="1"/>
</dbReference>
<feature type="domain" description="Rhodanese" evidence="4">
    <location>
        <begin position="301"/>
        <end position="390"/>
    </location>
</feature>
<dbReference type="FunFam" id="3.40.50.720:FF:000033">
    <property type="entry name" value="Adenylyltransferase and sulfurtransferase MOCS3"/>
    <property type="match status" value="1"/>
</dbReference>
<dbReference type="Pfam" id="PF00899">
    <property type="entry name" value="ThiF"/>
    <property type="match status" value="1"/>
</dbReference>
<keyword evidence="2" id="KW-0547">Nucleotide-binding</keyword>
<keyword evidence="1 5" id="KW-0808">Transferase</keyword>